<evidence type="ECO:0000313" key="10">
    <source>
        <dbReference type="Proteomes" id="UP000585437"/>
    </source>
</evidence>
<keyword evidence="3 6" id="KW-0732">Signal</keyword>
<gene>
    <name evidence="9" type="ORF">F4695_001685</name>
</gene>
<dbReference type="InterPro" id="IPR029052">
    <property type="entry name" value="Metallo-depent_PP-like"/>
</dbReference>
<keyword evidence="5 6" id="KW-0378">Hydrolase</keyword>
<dbReference type="Pfam" id="PF02872">
    <property type="entry name" value="5_nucleotid_C"/>
    <property type="match status" value="1"/>
</dbReference>
<dbReference type="PROSITE" id="PS51782">
    <property type="entry name" value="LYSM"/>
    <property type="match status" value="1"/>
</dbReference>
<evidence type="ECO:0000256" key="6">
    <source>
        <dbReference type="RuleBase" id="RU362119"/>
    </source>
</evidence>
<dbReference type="GO" id="GO:0046872">
    <property type="term" value="F:metal ion binding"/>
    <property type="evidence" value="ECO:0007669"/>
    <property type="project" value="UniProtKB-KW"/>
</dbReference>
<dbReference type="Gene3D" id="3.10.350.10">
    <property type="entry name" value="LysM domain"/>
    <property type="match status" value="1"/>
</dbReference>
<dbReference type="Pfam" id="PF01476">
    <property type="entry name" value="LysM"/>
    <property type="match status" value="1"/>
</dbReference>
<sequence length="723" mass="74564">MMRTIGLGIVTASVIALSSGVAMADFELNILHINDLHSRIEPINKYDSTCTPAETEKNECFGGIARVKSAIDARRSELQGKNVLVLDAGDQFQGSLFYSTYKSAPVAEFMNGIGFDAMAIGNHEFDDGPQELLKFITALKFPIISGNTIAKAGTPLADKYKGYVIKDFGGQRVAIVSVLAKDTSETSSPGPDITFEDEITYVKNAVADLQSQGINKIVLLSHVGYVKDKEIAAAVAGLDVIVGGHSHTFLSSTDPKASGPYPTIVKSPAGVDIPIVTSYAYSKYLGDLSVVFDDNGVVKSSAGAPKLLDSSVPQDAAFVAKVKELGGPLEEIKKKVVGSTEGVIDGDRLNCRAKECTMGNLLADAQLDRVKDQGITLSIQNGGGLRASIDSGEVTMGEILTVLPFQNTIATFQLKGSDVVTALENGVSQIDDGAGRFPQVAGMKFSFDRSKASGSRISDVQVKEGEAFVPIDPNKTYGVVTNNYVRTGGDGYKIFNTAAVNAYDFGPNLENAAADYIAANSPYKPYTDGRITDLTPADYKPLPKAAAAPAPAAPAATPAPAAPTPATTAQAPAPAAPATPAPAAPAPTPAAPAPATPAPAQVTPAPATPAPTAAAPATPAPATPAPATPAPATPAPATPAPATPAPATPAPATPAPATPAPATTASPAPAGPSKYTVVRGDSLWKIAESTYGDGEKWMDISKANSLRNPDVIQIGKELELPAR</sequence>
<feature type="chain" id="PRO_5031594711" evidence="6">
    <location>
        <begin position="25"/>
        <end position="723"/>
    </location>
</feature>
<dbReference type="InterPro" id="IPR018392">
    <property type="entry name" value="LysM"/>
</dbReference>
<dbReference type="CDD" id="cd07409">
    <property type="entry name" value="MPP_CD73_N"/>
    <property type="match status" value="1"/>
</dbReference>
<comment type="similarity">
    <text evidence="1 6">Belongs to the 5'-nucleotidase family.</text>
</comment>
<dbReference type="PANTHER" id="PTHR11575">
    <property type="entry name" value="5'-NUCLEOTIDASE-RELATED"/>
    <property type="match status" value="1"/>
</dbReference>
<keyword evidence="4 6" id="KW-0547">Nucleotide-binding</keyword>
<dbReference type="Gene3D" id="3.60.21.10">
    <property type="match status" value="1"/>
</dbReference>
<dbReference type="InterPro" id="IPR006146">
    <property type="entry name" value="5'-Nucleotdase_CS"/>
</dbReference>
<dbReference type="Proteomes" id="UP000585437">
    <property type="component" value="Unassembled WGS sequence"/>
</dbReference>
<feature type="region of interest" description="Disordered" evidence="7">
    <location>
        <begin position="542"/>
        <end position="676"/>
    </location>
</feature>
<dbReference type="GO" id="GO:0009166">
    <property type="term" value="P:nucleotide catabolic process"/>
    <property type="evidence" value="ECO:0007669"/>
    <property type="project" value="InterPro"/>
</dbReference>
<feature type="domain" description="LysM" evidence="8">
    <location>
        <begin position="673"/>
        <end position="720"/>
    </location>
</feature>
<dbReference type="InterPro" id="IPR008334">
    <property type="entry name" value="5'-Nucleotdase_C"/>
</dbReference>
<dbReference type="EC" id="3.1.3.5" evidence="9"/>
<dbReference type="SUPFAM" id="SSF55816">
    <property type="entry name" value="5'-nucleotidase (syn. UDP-sugar hydrolase), C-terminal domain"/>
    <property type="match status" value="1"/>
</dbReference>
<dbReference type="InterPro" id="IPR036779">
    <property type="entry name" value="LysM_dom_sf"/>
</dbReference>
<organism evidence="9 10">
    <name type="scientific">Rhizobium soli</name>
    <dbReference type="NCBI Taxonomy" id="424798"/>
    <lineage>
        <taxon>Bacteria</taxon>
        <taxon>Pseudomonadati</taxon>
        <taxon>Pseudomonadota</taxon>
        <taxon>Alphaproteobacteria</taxon>
        <taxon>Hyphomicrobiales</taxon>
        <taxon>Rhizobiaceae</taxon>
        <taxon>Rhizobium/Agrobacterium group</taxon>
        <taxon>Rhizobium</taxon>
    </lineage>
</organism>
<dbReference type="EMBL" id="JACHBU010000003">
    <property type="protein sequence ID" value="MBB6508336.1"/>
    <property type="molecule type" value="Genomic_DNA"/>
</dbReference>
<dbReference type="FunFam" id="3.60.21.10:FF:000020">
    <property type="entry name" value="NT5E isoform 4"/>
    <property type="match status" value="1"/>
</dbReference>
<dbReference type="Pfam" id="PF00149">
    <property type="entry name" value="Metallophos"/>
    <property type="match status" value="1"/>
</dbReference>
<dbReference type="SUPFAM" id="SSF54106">
    <property type="entry name" value="LysM domain"/>
    <property type="match status" value="1"/>
</dbReference>
<feature type="compositionally biased region" description="Pro residues" evidence="7">
    <location>
        <begin position="574"/>
        <end position="597"/>
    </location>
</feature>
<dbReference type="InterPro" id="IPR036907">
    <property type="entry name" value="5'-Nucleotdase_C_sf"/>
</dbReference>
<evidence type="ECO:0000313" key="9">
    <source>
        <dbReference type="EMBL" id="MBB6508336.1"/>
    </source>
</evidence>
<dbReference type="SMART" id="SM00257">
    <property type="entry name" value="LysM"/>
    <property type="match status" value="1"/>
</dbReference>
<proteinExistence type="inferred from homology"/>
<dbReference type="PROSITE" id="PS00786">
    <property type="entry name" value="5_NUCLEOTIDASE_2"/>
    <property type="match status" value="1"/>
</dbReference>
<dbReference type="PRINTS" id="PR01607">
    <property type="entry name" value="APYRASEFAMLY"/>
</dbReference>
<dbReference type="AlphaFoldDB" id="A0A7X0MRH2"/>
<feature type="signal peptide" evidence="6">
    <location>
        <begin position="1"/>
        <end position="24"/>
    </location>
</feature>
<dbReference type="InterPro" id="IPR006179">
    <property type="entry name" value="5_nucleotidase/apyrase"/>
</dbReference>
<evidence type="ECO:0000256" key="7">
    <source>
        <dbReference type="SAM" id="MobiDB-lite"/>
    </source>
</evidence>
<dbReference type="InterPro" id="IPR004843">
    <property type="entry name" value="Calcineurin-like_PHP"/>
</dbReference>
<evidence type="ECO:0000256" key="3">
    <source>
        <dbReference type="ARBA" id="ARBA00022729"/>
    </source>
</evidence>
<evidence type="ECO:0000256" key="4">
    <source>
        <dbReference type="ARBA" id="ARBA00022741"/>
    </source>
</evidence>
<reference evidence="9 10" key="1">
    <citation type="submission" date="2020-08" db="EMBL/GenBank/DDBJ databases">
        <title>The Agave Microbiome: Exploring the role of microbial communities in plant adaptations to desert environments.</title>
        <authorList>
            <person name="Partida-Martinez L.P."/>
        </authorList>
    </citation>
    <scope>NUCLEOTIDE SEQUENCE [LARGE SCALE GENOMIC DNA]</scope>
    <source>
        <strain evidence="9 10">AS3.12</strain>
    </source>
</reference>
<dbReference type="CDD" id="cd00118">
    <property type="entry name" value="LysM"/>
    <property type="match status" value="1"/>
</dbReference>
<feature type="compositionally biased region" description="Low complexity" evidence="7">
    <location>
        <begin position="598"/>
        <end position="617"/>
    </location>
</feature>
<dbReference type="PROSITE" id="PS00785">
    <property type="entry name" value="5_NUCLEOTIDASE_1"/>
    <property type="match status" value="1"/>
</dbReference>
<evidence type="ECO:0000259" key="8">
    <source>
        <dbReference type="PROSITE" id="PS51782"/>
    </source>
</evidence>
<name>A0A7X0MRH2_9HYPH</name>
<protein>
    <submittedName>
        <fullName evidence="9">5'-nucleotidase</fullName>
        <ecNumber evidence="9">3.1.3.5</ecNumber>
    </submittedName>
</protein>
<evidence type="ECO:0000256" key="1">
    <source>
        <dbReference type="ARBA" id="ARBA00006654"/>
    </source>
</evidence>
<evidence type="ECO:0000256" key="5">
    <source>
        <dbReference type="ARBA" id="ARBA00022801"/>
    </source>
</evidence>
<comment type="caution">
    <text evidence="9">The sequence shown here is derived from an EMBL/GenBank/DDBJ whole genome shotgun (WGS) entry which is preliminary data.</text>
</comment>
<keyword evidence="2" id="KW-0479">Metal-binding</keyword>
<keyword evidence="10" id="KW-1185">Reference proteome</keyword>
<dbReference type="RefSeq" id="WP_184654388.1">
    <property type="nucleotide sequence ID" value="NZ_JACHBU010000003.1"/>
</dbReference>
<dbReference type="PANTHER" id="PTHR11575:SF24">
    <property type="entry name" value="5'-NUCLEOTIDASE"/>
    <property type="match status" value="1"/>
</dbReference>
<accession>A0A7X0MRH2</accession>
<dbReference type="GO" id="GO:0000166">
    <property type="term" value="F:nucleotide binding"/>
    <property type="evidence" value="ECO:0007669"/>
    <property type="project" value="UniProtKB-KW"/>
</dbReference>
<evidence type="ECO:0000256" key="2">
    <source>
        <dbReference type="ARBA" id="ARBA00022723"/>
    </source>
</evidence>
<dbReference type="SUPFAM" id="SSF56300">
    <property type="entry name" value="Metallo-dependent phosphatases"/>
    <property type="match status" value="1"/>
</dbReference>
<feature type="compositionally biased region" description="Low complexity" evidence="7">
    <location>
        <begin position="545"/>
        <end position="573"/>
    </location>
</feature>
<dbReference type="Gene3D" id="3.90.780.10">
    <property type="entry name" value="5'-Nucleotidase, C-terminal domain"/>
    <property type="match status" value="1"/>
</dbReference>
<feature type="compositionally biased region" description="Pro residues" evidence="7">
    <location>
        <begin position="618"/>
        <end position="659"/>
    </location>
</feature>
<dbReference type="GO" id="GO:0008253">
    <property type="term" value="F:5'-nucleotidase activity"/>
    <property type="evidence" value="ECO:0007669"/>
    <property type="project" value="UniProtKB-EC"/>
</dbReference>